<evidence type="ECO:0000256" key="1">
    <source>
        <dbReference type="SAM" id="MobiDB-lite"/>
    </source>
</evidence>
<accession>A0A8S5TCD2</accession>
<protein>
    <submittedName>
        <fullName evidence="2">Uncharacterized protein</fullName>
    </submittedName>
</protein>
<organism evidence="2">
    <name type="scientific">Siphoviridae sp. cteEQ43</name>
    <dbReference type="NCBI Taxonomy" id="2827905"/>
    <lineage>
        <taxon>Viruses</taxon>
        <taxon>Duplodnaviria</taxon>
        <taxon>Heunggongvirae</taxon>
        <taxon>Uroviricota</taxon>
        <taxon>Caudoviricetes</taxon>
    </lineage>
</organism>
<name>A0A8S5TCD2_9CAUD</name>
<proteinExistence type="predicted"/>
<feature type="compositionally biased region" description="Basic and acidic residues" evidence="1">
    <location>
        <begin position="312"/>
        <end position="339"/>
    </location>
</feature>
<dbReference type="EMBL" id="BK032799">
    <property type="protein sequence ID" value="DAF60918.1"/>
    <property type="molecule type" value="Genomic_DNA"/>
</dbReference>
<evidence type="ECO:0000313" key="2">
    <source>
        <dbReference type="EMBL" id="DAF60918.1"/>
    </source>
</evidence>
<sequence length="505" mass="57958">MQKNVEFSVEEIKRIDFSDYDEQEYSIARLGFISTRPNSHGIGIDEDCLRESAPSALGKWVVAKMFMGDATTHESDEHIVGLIPKDQEIEFIEDDDGYLRSYCDAIISKRYAKDFCEIFEKDNNRSVSIEARFEMLDDDNAKSFNICGITVLGKMVRPSCPESDITFVRFSESDAEEYYNRLHTDTLSNLKQFVETRKQSMAEKKTYKIDKSKEAMSDADWGDFDKSAMRDKIMEAKNRDTIVKAVYMDIRDGWQDAPSEGLKYPVMILEGDTFKYNRHALSAALSYAKQNGEQDVVDKVEKIYKKLDLDDNSEGKEEKMEEIKESVEMAEVEEPKQDEAEMAEPVAEEVVADPIEHEHDDDEDEPCDDDCEHKMSEDEMMAKIAQLEKDIEDRDHIIMERDTELADLRAYKAAILAKENVARVDGIMEEIKSYITDEQFASFREEGLACDESSIDAWSNKVKAVCFSEVKKNIKKDDSGVFSFAMPTTTKKVESNSIWDRLENK</sequence>
<reference evidence="2" key="1">
    <citation type="journal article" date="2021" name="Proc. Natl. Acad. Sci. U.S.A.">
        <title>A Catalog of Tens of Thousands of Viruses from Human Metagenomes Reveals Hidden Associations with Chronic Diseases.</title>
        <authorList>
            <person name="Tisza M.J."/>
            <person name="Buck C.B."/>
        </authorList>
    </citation>
    <scope>NUCLEOTIDE SEQUENCE</scope>
    <source>
        <strain evidence="2">CteEQ43</strain>
    </source>
</reference>
<feature type="region of interest" description="Disordered" evidence="1">
    <location>
        <begin position="312"/>
        <end position="343"/>
    </location>
</feature>